<evidence type="ECO:0000313" key="2">
    <source>
        <dbReference type="EMBL" id="MBB2499897.1"/>
    </source>
</evidence>
<proteinExistence type="predicted"/>
<keyword evidence="1" id="KW-0732">Signal</keyword>
<sequence>MKPAVPTAFLGMLAVVAGGCSSAAPRGDSIPSHQPSAVKVPSGTVDIVVAEPASRAGRAVRYFRLEDGQGKAVLEREFRTAPAELSAPLAVGRYRVVTWTRDCTGACRDAVDANLGRAAGICGTRITVPNEAVTRVSVSAPSGVDCSMRTG</sequence>
<dbReference type="Proteomes" id="UP000550260">
    <property type="component" value="Unassembled WGS sequence"/>
</dbReference>
<dbReference type="RefSeq" id="WP_101437989.1">
    <property type="nucleotide sequence ID" value="NZ_JACJHR010000014.1"/>
</dbReference>
<name>A0A2N3WL84_9PSEU</name>
<feature type="signal peptide" evidence="1">
    <location>
        <begin position="1"/>
        <end position="23"/>
    </location>
</feature>
<evidence type="ECO:0000256" key="1">
    <source>
        <dbReference type="SAM" id="SignalP"/>
    </source>
</evidence>
<dbReference type="Proteomes" id="UP000233750">
    <property type="component" value="Unassembled WGS sequence"/>
</dbReference>
<reference evidence="3 4" key="1">
    <citation type="submission" date="2017-12" db="EMBL/GenBank/DDBJ databases">
        <title>Sequencing the genomes of 1000 Actinobacteria strains.</title>
        <authorList>
            <person name="Klenk H.-P."/>
        </authorList>
    </citation>
    <scope>NUCLEOTIDE SEQUENCE [LARGE SCALE GENOMIC DNA]</scope>
    <source>
        <strain evidence="3 4">DSM 45165</strain>
    </source>
</reference>
<dbReference type="OrthoDB" id="3617777at2"/>
<dbReference type="AlphaFoldDB" id="A0A2N3WL84"/>
<accession>A0A2N3WL84</accession>
<protein>
    <submittedName>
        <fullName evidence="3">Uncharacterized protein</fullName>
    </submittedName>
</protein>
<evidence type="ECO:0000313" key="3">
    <source>
        <dbReference type="EMBL" id="PKV94647.1"/>
    </source>
</evidence>
<comment type="caution">
    <text evidence="3">The sequence shown here is derived from an EMBL/GenBank/DDBJ whole genome shotgun (WGS) entry which is preliminary data.</text>
</comment>
<keyword evidence="4" id="KW-1185">Reference proteome</keyword>
<accession>A0A8E1VX30</accession>
<dbReference type="PROSITE" id="PS51257">
    <property type="entry name" value="PROKAR_LIPOPROTEIN"/>
    <property type="match status" value="1"/>
</dbReference>
<evidence type="ECO:0000313" key="5">
    <source>
        <dbReference type="Proteomes" id="UP000550260"/>
    </source>
</evidence>
<evidence type="ECO:0000313" key="4">
    <source>
        <dbReference type="Proteomes" id="UP000233750"/>
    </source>
</evidence>
<reference evidence="2 5" key="2">
    <citation type="submission" date="2020-08" db="EMBL/GenBank/DDBJ databases">
        <title>Amycolatopsis echigonensis JCM 21831.</title>
        <authorList>
            <person name="Tedsree N."/>
            <person name="Kuncharoen N."/>
            <person name="Likhitwitayawuid K."/>
            <person name="Tanasupawat S."/>
        </authorList>
    </citation>
    <scope>NUCLEOTIDE SEQUENCE [LARGE SCALE GENOMIC DNA]</scope>
    <source>
        <strain evidence="2 5">JCM 21831</strain>
    </source>
</reference>
<dbReference type="EMBL" id="JACJHR010000014">
    <property type="protein sequence ID" value="MBB2499897.1"/>
    <property type="molecule type" value="Genomic_DNA"/>
</dbReference>
<gene>
    <name evidence="3" type="ORF">ATK30_5527</name>
    <name evidence="2" type="ORF">H5411_12270</name>
</gene>
<dbReference type="EMBL" id="PJMY01000003">
    <property type="protein sequence ID" value="PKV94647.1"/>
    <property type="molecule type" value="Genomic_DNA"/>
</dbReference>
<organism evidence="3 4">
    <name type="scientific">Amycolatopsis echigonensis</name>
    <dbReference type="NCBI Taxonomy" id="2576905"/>
    <lineage>
        <taxon>Bacteria</taxon>
        <taxon>Bacillati</taxon>
        <taxon>Actinomycetota</taxon>
        <taxon>Actinomycetes</taxon>
        <taxon>Pseudonocardiales</taxon>
        <taxon>Pseudonocardiaceae</taxon>
        <taxon>Amycolatopsis</taxon>
    </lineage>
</organism>
<feature type="chain" id="PRO_5044577487" evidence="1">
    <location>
        <begin position="24"/>
        <end position="151"/>
    </location>
</feature>